<dbReference type="SUPFAM" id="SSF49842">
    <property type="entry name" value="TNF-like"/>
    <property type="match status" value="1"/>
</dbReference>
<evidence type="ECO:0000256" key="10">
    <source>
        <dbReference type="ARBA" id="ARBA00023278"/>
    </source>
</evidence>
<keyword evidence="9" id="KW-0325">Glycoprotein</keyword>
<feature type="signal peptide" evidence="12">
    <location>
        <begin position="1"/>
        <end position="22"/>
    </location>
</feature>
<evidence type="ECO:0000256" key="8">
    <source>
        <dbReference type="ARBA" id="ARBA00023157"/>
    </source>
</evidence>
<keyword evidence="7" id="KW-0180">Complement pathway</keyword>
<evidence type="ECO:0000256" key="1">
    <source>
        <dbReference type="ARBA" id="ARBA00004498"/>
    </source>
</evidence>
<evidence type="ECO:0000256" key="9">
    <source>
        <dbReference type="ARBA" id="ARBA00023180"/>
    </source>
</evidence>
<protein>
    <submittedName>
        <fullName evidence="15">Complement C1q subcomponent subunit A</fullName>
    </submittedName>
</protein>
<keyword evidence="2" id="KW-0964">Secreted</keyword>
<dbReference type="Pfam" id="PF00386">
    <property type="entry name" value="C1q"/>
    <property type="match status" value="1"/>
</dbReference>
<organism evidence="14 15">
    <name type="scientific">Austrofundulus limnaeus</name>
    <name type="common">Annual killifish</name>
    <dbReference type="NCBI Taxonomy" id="52670"/>
    <lineage>
        <taxon>Eukaryota</taxon>
        <taxon>Metazoa</taxon>
        <taxon>Chordata</taxon>
        <taxon>Craniata</taxon>
        <taxon>Vertebrata</taxon>
        <taxon>Euteleostomi</taxon>
        <taxon>Actinopterygii</taxon>
        <taxon>Neopterygii</taxon>
        <taxon>Teleostei</taxon>
        <taxon>Neoteleostei</taxon>
        <taxon>Acanthomorphata</taxon>
        <taxon>Ovalentaria</taxon>
        <taxon>Atherinomorphae</taxon>
        <taxon>Cyprinodontiformes</taxon>
        <taxon>Rivulidae</taxon>
        <taxon>Austrofundulus</taxon>
    </lineage>
</organism>
<keyword evidence="4" id="KW-0399">Innate immunity</keyword>
<sequence>MGAHQNLAVLLGVASLLLNVCCDVGCKGTDGQPGQAGTAGRDGLPGLKGEKGDPAVMIQGPVDPITLLRLKGDLGNPGPPGDMGVKGYQGQLGATGPVGKPGPPGPTGKNTGAGQASSNQEVQYSAFSVIRNDSSYPVFGQKITYQTVVVNKPGDLIANTGIFVCRVAGVYYFTFHSIAKVSMCLGLSSNSLGDDKLVFCDYNRDRRYEQVSVNNNINNNNNIKHCLQSTSK</sequence>
<dbReference type="Proteomes" id="UP000192220">
    <property type="component" value="Unplaced"/>
</dbReference>
<dbReference type="InterPro" id="IPR008983">
    <property type="entry name" value="Tumour_necrosis_fac-like_dom"/>
</dbReference>
<dbReference type="PRINTS" id="PR00007">
    <property type="entry name" value="COMPLEMNTC1Q"/>
</dbReference>
<evidence type="ECO:0000256" key="4">
    <source>
        <dbReference type="ARBA" id="ARBA00022588"/>
    </source>
</evidence>
<keyword evidence="5" id="KW-0677">Repeat</keyword>
<comment type="subcellular location">
    <subcellularLocation>
        <location evidence="1">Secreted</location>
        <location evidence="1">Extracellular space</location>
        <location evidence="1">Extracellular matrix</location>
    </subcellularLocation>
</comment>
<dbReference type="Gene3D" id="2.60.120.40">
    <property type="match status" value="1"/>
</dbReference>
<evidence type="ECO:0000256" key="7">
    <source>
        <dbReference type="ARBA" id="ARBA00022875"/>
    </source>
</evidence>
<evidence type="ECO:0000256" key="5">
    <source>
        <dbReference type="ARBA" id="ARBA00022737"/>
    </source>
</evidence>
<accession>A0A2I4CIT5</accession>
<keyword evidence="6" id="KW-0391">Immunity</keyword>
<dbReference type="PANTHER" id="PTHR15427">
    <property type="entry name" value="EMILIN ELASTIN MICROFIBRIL INTERFACE-LOCATED PROTEIN ELASTIN MICROFIBRIL INTERFACER"/>
    <property type="match status" value="1"/>
</dbReference>
<dbReference type="InParanoid" id="A0A2I4CIT5"/>
<evidence type="ECO:0000256" key="3">
    <source>
        <dbReference type="ARBA" id="ARBA00022530"/>
    </source>
</evidence>
<keyword evidence="10" id="KW-0379">Hydroxylation</keyword>
<keyword evidence="12" id="KW-0732">Signal</keyword>
<evidence type="ECO:0000256" key="12">
    <source>
        <dbReference type="SAM" id="SignalP"/>
    </source>
</evidence>
<dbReference type="RefSeq" id="XP_013879892.1">
    <property type="nucleotide sequence ID" value="XM_014024438.1"/>
</dbReference>
<dbReference type="GO" id="GO:0005581">
    <property type="term" value="C:collagen trimer"/>
    <property type="evidence" value="ECO:0007669"/>
    <property type="project" value="UniProtKB-KW"/>
</dbReference>
<feature type="domain" description="C1q" evidence="13">
    <location>
        <begin position="120"/>
        <end position="232"/>
    </location>
</feature>
<dbReference type="PROSITE" id="PS50871">
    <property type="entry name" value="C1Q"/>
    <property type="match status" value="1"/>
</dbReference>
<evidence type="ECO:0000256" key="6">
    <source>
        <dbReference type="ARBA" id="ARBA00022859"/>
    </source>
</evidence>
<dbReference type="KEGG" id="alim:106529100"/>
<dbReference type="PANTHER" id="PTHR15427:SF26">
    <property type="entry name" value="COMPLEMENT C1Q SUBCOMPONENT SUBUNIT A"/>
    <property type="match status" value="1"/>
</dbReference>
<evidence type="ECO:0000313" key="15">
    <source>
        <dbReference type="RefSeq" id="XP_013879892.1"/>
    </source>
</evidence>
<dbReference type="InterPro" id="IPR050392">
    <property type="entry name" value="Collagen/C1q_domain"/>
</dbReference>
<evidence type="ECO:0000259" key="13">
    <source>
        <dbReference type="PROSITE" id="PS50871"/>
    </source>
</evidence>
<proteinExistence type="predicted"/>
<dbReference type="InterPro" id="IPR001073">
    <property type="entry name" value="C1q_dom"/>
</dbReference>
<dbReference type="STRING" id="52670.A0A2I4CIT5"/>
<dbReference type="SMART" id="SM00110">
    <property type="entry name" value="C1Q"/>
    <property type="match status" value="1"/>
</dbReference>
<dbReference type="CTD" id="712"/>
<dbReference type="GO" id="GO:0045087">
    <property type="term" value="P:innate immune response"/>
    <property type="evidence" value="ECO:0007669"/>
    <property type="project" value="UniProtKB-KW"/>
</dbReference>
<evidence type="ECO:0000313" key="14">
    <source>
        <dbReference type="Proteomes" id="UP000192220"/>
    </source>
</evidence>
<feature type="chain" id="PRO_5014142256" evidence="12">
    <location>
        <begin position="23"/>
        <end position="232"/>
    </location>
</feature>
<gene>
    <name evidence="15" type="primary">c1qa</name>
</gene>
<keyword evidence="3" id="KW-0272">Extracellular matrix</keyword>
<name>A0A2I4CIT5_AUSLI</name>
<evidence type="ECO:0000256" key="2">
    <source>
        <dbReference type="ARBA" id="ARBA00022525"/>
    </source>
</evidence>
<dbReference type="AlphaFoldDB" id="A0A2I4CIT5"/>
<keyword evidence="14" id="KW-1185">Reference proteome</keyword>
<dbReference type="GO" id="GO:0006958">
    <property type="term" value="P:complement activation, classical pathway"/>
    <property type="evidence" value="ECO:0007669"/>
    <property type="project" value="UniProtKB-KW"/>
</dbReference>
<keyword evidence="8" id="KW-1015">Disulfide bond</keyword>
<reference evidence="15" key="1">
    <citation type="submission" date="2025-08" db="UniProtKB">
        <authorList>
            <consortium name="RefSeq"/>
        </authorList>
    </citation>
    <scope>IDENTIFICATION</scope>
    <source>
        <strain evidence="15">Quisiro</strain>
        <tissue evidence="15">Liver</tissue>
    </source>
</reference>
<feature type="region of interest" description="Disordered" evidence="11">
    <location>
        <begin position="92"/>
        <end position="117"/>
    </location>
</feature>
<dbReference type="OrthoDB" id="6343173at2759"/>
<evidence type="ECO:0000256" key="11">
    <source>
        <dbReference type="SAM" id="MobiDB-lite"/>
    </source>
</evidence>